<comment type="caution">
    <text evidence="2">The sequence shown here is derived from an EMBL/GenBank/DDBJ whole genome shotgun (WGS) entry which is preliminary data.</text>
</comment>
<dbReference type="InterPro" id="IPR036812">
    <property type="entry name" value="NAD(P)_OxRdtase_dom_sf"/>
</dbReference>
<sequence length="313" mass="34823">MEFRTFGRTGLRVSVAGIGAGGPSRLGKATGRSEEESIAVVRRALELGVNYIDTAEAYGTEEIVGKSIQGFDRDSLVIATKKGAYRSGEPVPADEFAAGVEASLKRLGVETIDVFHFHGARLDQYGHISEELAPLLQSMQQAGKIRHLAVSEHFASDFEHRLLRQAIEDDLFDVVMVGFNILNQTARRDVLPVTREKGIATECMFAVRRAFSRPERLREILIELRRSGEIDVEAVDLFEPFKWVMELSDAKTLPEAAYRFCRHEPGIDLVLTGTGNIRHLEDNIASLLRPPLPAEVVERLREIFSRVHSVNGS</sequence>
<proteinExistence type="predicted"/>
<dbReference type="GO" id="GO:0016491">
    <property type="term" value="F:oxidoreductase activity"/>
    <property type="evidence" value="ECO:0007669"/>
    <property type="project" value="InterPro"/>
</dbReference>
<dbReference type="InterPro" id="IPR023210">
    <property type="entry name" value="NADP_OxRdtase_dom"/>
</dbReference>
<evidence type="ECO:0000313" key="2">
    <source>
        <dbReference type="EMBL" id="MYC97556.1"/>
    </source>
</evidence>
<dbReference type="PANTHER" id="PTHR43312:SF1">
    <property type="entry name" value="NADP-DEPENDENT OXIDOREDUCTASE DOMAIN-CONTAINING PROTEIN"/>
    <property type="match status" value="1"/>
</dbReference>
<gene>
    <name evidence="2" type="ORF">F4X14_21595</name>
</gene>
<organism evidence="2">
    <name type="scientific">Caldilineaceae bacterium SB0661_bin_32</name>
    <dbReference type="NCBI Taxonomy" id="2605255"/>
    <lineage>
        <taxon>Bacteria</taxon>
        <taxon>Bacillati</taxon>
        <taxon>Chloroflexota</taxon>
        <taxon>Caldilineae</taxon>
        <taxon>Caldilineales</taxon>
        <taxon>Caldilineaceae</taxon>
    </lineage>
</organism>
<reference evidence="2" key="1">
    <citation type="submission" date="2019-09" db="EMBL/GenBank/DDBJ databases">
        <title>Characterisation of the sponge microbiome using genome-centric metagenomics.</title>
        <authorList>
            <person name="Engelberts J.P."/>
            <person name="Robbins S.J."/>
            <person name="De Goeij J.M."/>
            <person name="Aranda M."/>
            <person name="Bell S.C."/>
            <person name="Webster N.S."/>
        </authorList>
    </citation>
    <scope>NUCLEOTIDE SEQUENCE</scope>
    <source>
        <strain evidence="2">SB0661_bin_32</strain>
    </source>
</reference>
<protein>
    <submittedName>
        <fullName evidence="2">Aldo/keto reductase</fullName>
    </submittedName>
</protein>
<evidence type="ECO:0000259" key="1">
    <source>
        <dbReference type="Pfam" id="PF00248"/>
    </source>
</evidence>
<dbReference type="InterPro" id="IPR053135">
    <property type="entry name" value="AKR2_Oxidoreductase"/>
</dbReference>
<feature type="domain" description="NADP-dependent oxidoreductase" evidence="1">
    <location>
        <begin position="26"/>
        <end position="303"/>
    </location>
</feature>
<dbReference type="Pfam" id="PF00248">
    <property type="entry name" value="Aldo_ket_red"/>
    <property type="match status" value="1"/>
</dbReference>
<dbReference type="EMBL" id="VXMH01000120">
    <property type="protein sequence ID" value="MYC97556.1"/>
    <property type="molecule type" value="Genomic_DNA"/>
</dbReference>
<dbReference type="PRINTS" id="PR00069">
    <property type="entry name" value="ALDKETRDTASE"/>
</dbReference>
<dbReference type="InterPro" id="IPR020471">
    <property type="entry name" value="AKR"/>
</dbReference>
<dbReference type="CDD" id="cd19105">
    <property type="entry name" value="AKR_unchar"/>
    <property type="match status" value="1"/>
</dbReference>
<name>A0A6B1DD38_9CHLR</name>
<dbReference type="SUPFAM" id="SSF51430">
    <property type="entry name" value="NAD(P)-linked oxidoreductase"/>
    <property type="match status" value="1"/>
</dbReference>
<dbReference type="AlphaFoldDB" id="A0A6B1DD38"/>
<accession>A0A6B1DD38</accession>
<dbReference type="Gene3D" id="3.20.20.100">
    <property type="entry name" value="NADP-dependent oxidoreductase domain"/>
    <property type="match status" value="1"/>
</dbReference>
<dbReference type="PANTHER" id="PTHR43312">
    <property type="entry name" value="D-THREO-ALDOSE 1-DEHYDROGENASE"/>
    <property type="match status" value="1"/>
</dbReference>